<keyword evidence="2" id="KW-1185">Reference proteome</keyword>
<proteinExistence type="predicted"/>
<accession>A0ABT8N5K5</accession>
<dbReference type="PANTHER" id="PTHR38075">
    <property type="entry name" value="DUF4139 DOMAIN-CONTAINING PROTEIN"/>
    <property type="match status" value="1"/>
</dbReference>
<name>A0ABT8N5K5_9BACL</name>
<gene>
    <name evidence="1" type="ORF">QWY14_15215</name>
</gene>
<comment type="caution">
    <text evidence="1">The sequence shown here is derived from an EMBL/GenBank/DDBJ whole genome shotgun (WGS) entry which is preliminary data.</text>
</comment>
<protein>
    <submittedName>
        <fullName evidence="1">DUF4139 domain-containing protein</fullName>
    </submittedName>
</protein>
<sequence length="426" mass="48223">MKFQSTNKDRVSIDLTVYQKGFGAVKDVRRIASDKEISEVHFLDIADQIESETILVKGFKELERNYENGFINTDQLLEKYIGQVATLRNEKFRDDLQIRLLSTSGGVVGERVDTKEIIVNPLGQLILPPLPENLTVRPALILKVVPQTFKGDVRLSYLTQGIEWQVTYIAEIQGTALHLAGLMQLRNQSGTDFFDTAIKLIAGQINHSSAGIGRPYEMELFKSSASSPEFSGQPFADHHVYKLERKVDLLHGQTKQIQLLEAQVVSFRKVYEVSNSNEQVRIKIEFDNVEANGLGIPLPAGTVKIFEQDTDSELEFTGEDQVSHTAKDGKLSISIGEAFDITCKSREKKRELKDGIEYVTHRYDLKNGKEENVRIHICHSIYDPVWQMETSSHDYQIKSSNEVEFIIRVVSGKSAAVDFTYQIDRH</sequence>
<dbReference type="PANTHER" id="PTHR38075:SF1">
    <property type="entry name" value="DUF4139 DOMAIN-CONTAINING PROTEIN"/>
    <property type="match status" value="1"/>
</dbReference>
<dbReference type="EMBL" id="JAUJWV010000003">
    <property type="protein sequence ID" value="MDN7243152.1"/>
    <property type="molecule type" value="Genomic_DNA"/>
</dbReference>
<dbReference type="Proteomes" id="UP001172055">
    <property type="component" value="Unassembled WGS sequence"/>
</dbReference>
<organism evidence="1 2">
    <name type="scientific">Planococcus shixiaomingii</name>
    <dbReference type="NCBI Taxonomy" id="3058393"/>
    <lineage>
        <taxon>Bacteria</taxon>
        <taxon>Bacillati</taxon>
        <taxon>Bacillota</taxon>
        <taxon>Bacilli</taxon>
        <taxon>Bacillales</taxon>
        <taxon>Caryophanaceae</taxon>
        <taxon>Planococcus</taxon>
    </lineage>
</organism>
<reference evidence="1 2" key="1">
    <citation type="submission" date="2023-06" db="EMBL/GenBank/DDBJ databases">
        <title>Novel species in genus Planococcus.</title>
        <authorList>
            <person name="Ning S."/>
        </authorList>
    </citation>
    <scope>NUCLEOTIDE SEQUENCE [LARGE SCALE GENOMIC DNA]</scope>
    <source>
        <strain evidence="1 2">N028</strain>
    </source>
</reference>
<evidence type="ECO:0000313" key="2">
    <source>
        <dbReference type="Proteomes" id="UP001172055"/>
    </source>
</evidence>
<dbReference type="RefSeq" id="WP_301724698.1">
    <property type="nucleotide sequence ID" value="NZ_JAUJWV010000003.1"/>
</dbReference>
<evidence type="ECO:0000313" key="1">
    <source>
        <dbReference type="EMBL" id="MDN7243152.1"/>
    </source>
</evidence>